<accession>A0A831TES6</accession>
<feature type="domain" description="Thiamine pyrophosphate enzyme N-terminal TPP-binding" evidence="6">
    <location>
        <begin position="23"/>
        <end position="152"/>
    </location>
</feature>
<dbReference type="EMBL" id="DSIY01000153">
    <property type="protein sequence ID" value="HEG91021.1"/>
    <property type="molecule type" value="Genomic_DNA"/>
</dbReference>
<proteinExistence type="inferred from homology"/>
<dbReference type="InterPro" id="IPR011766">
    <property type="entry name" value="TPP_enzyme_TPP-bd"/>
</dbReference>
<sequence>MSGQRAEISSGERTVTWIQAAETAEAYVEALTAQQVSCLFLNPGTDTFPIQEAVAKRQALGRPVPTVVLCPFEITALAGAHGYYAATGRPQAVLVHVDVGTQNLGSMLHNAQRGRAAVVISAGRAPYTTDREVRGARDSYIHWLQEQMDQHGIVRNYTKWDYELRRPDQVGEVIVRAFQIAASDPPGPVYLTLPREVLMASPGDVRIYRPERFPPARIGAGDPEALREVARLLVRAERPVVLTGSSGRTRGGFEGLLRLAELLALPVAEWRDRVNFPADHPLYQGYAADALLRSADVVLILDHDVPYIPTRTSVAPEATVVQVDLDPVKERIPLWTFPVDLPVQADTAQALDVIAGYAGELLTDADRRRVESRRAELATSYARLRDEWNRAALEQASARPIAPEWLGYCLEQLRRKAPELIFVVEAVTNGATIAHQVQVAEFGTWFQSGGSGLGWGIGAAVGVKLAHPDRPVAAVVGDGSFLFGAPVATLWTALTSGAPVLVVICNNACYNATKQPLIAAYPEGYSVRLDRYVGIDLEPAPRYDILAASVGAYGERVEDPAEILPALERGLARVRDGQSAVLDVILAHP</sequence>
<dbReference type="CDD" id="cd07035">
    <property type="entry name" value="TPP_PYR_POX_like"/>
    <property type="match status" value="1"/>
</dbReference>
<protein>
    <submittedName>
        <fullName evidence="7">Thiamine pyrophosphate-requiring protein</fullName>
    </submittedName>
</protein>
<dbReference type="GO" id="GO:0050660">
    <property type="term" value="F:flavin adenine dinucleotide binding"/>
    <property type="evidence" value="ECO:0007669"/>
    <property type="project" value="TreeGrafter"/>
</dbReference>
<dbReference type="Pfam" id="PF02776">
    <property type="entry name" value="TPP_enzyme_N"/>
    <property type="match status" value="1"/>
</dbReference>
<comment type="similarity">
    <text evidence="1 3">Belongs to the TPP enzyme family.</text>
</comment>
<feature type="domain" description="Thiamine pyrophosphate enzyme central" evidence="4">
    <location>
        <begin position="227"/>
        <end position="352"/>
    </location>
</feature>
<evidence type="ECO:0000259" key="4">
    <source>
        <dbReference type="Pfam" id="PF00205"/>
    </source>
</evidence>
<keyword evidence="2 3" id="KW-0786">Thiamine pyrophosphate</keyword>
<evidence type="ECO:0000259" key="5">
    <source>
        <dbReference type="Pfam" id="PF02775"/>
    </source>
</evidence>
<dbReference type="GO" id="GO:0003984">
    <property type="term" value="F:acetolactate synthase activity"/>
    <property type="evidence" value="ECO:0007669"/>
    <property type="project" value="TreeGrafter"/>
</dbReference>
<dbReference type="Pfam" id="PF02775">
    <property type="entry name" value="TPP_enzyme_C"/>
    <property type="match status" value="1"/>
</dbReference>
<dbReference type="PANTHER" id="PTHR18968">
    <property type="entry name" value="THIAMINE PYROPHOSPHATE ENZYMES"/>
    <property type="match status" value="1"/>
</dbReference>
<dbReference type="SUPFAM" id="SSF52518">
    <property type="entry name" value="Thiamin diphosphate-binding fold (THDP-binding)"/>
    <property type="match status" value="2"/>
</dbReference>
<dbReference type="SUPFAM" id="SSF52467">
    <property type="entry name" value="DHS-like NAD/FAD-binding domain"/>
    <property type="match status" value="1"/>
</dbReference>
<evidence type="ECO:0000256" key="3">
    <source>
        <dbReference type="RuleBase" id="RU362132"/>
    </source>
</evidence>
<gene>
    <name evidence="7" type="ORF">ENP34_06230</name>
</gene>
<dbReference type="InterPro" id="IPR029061">
    <property type="entry name" value="THDP-binding"/>
</dbReference>
<dbReference type="InterPro" id="IPR012001">
    <property type="entry name" value="Thiamin_PyroP_enz_TPP-bd_dom"/>
</dbReference>
<evidence type="ECO:0000313" key="7">
    <source>
        <dbReference type="EMBL" id="HEG91021.1"/>
    </source>
</evidence>
<evidence type="ECO:0000256" key="1">
    <source>
        <dbReference type="ARBA" id="ARBA00007812"/>
    </source>
</evidence>
<dbReference type="InterPro" id="IPR029035">
    <property type="entry name" value="DHS-like_NAD/FAD-binding_dom"/>
</dbReference>
<dbReference type="GO" id="GO:0000287">
    <property type="term" value="F:magnesium ion binding"/>
    <property type="evidence" value="ECO:0007669"/>
    <property type="project" value="InterPro"/>
</dbReference>
<evidence type="ECO:0000259" key="6">
    <source>
        <dbReference type="Pfam" id="PF02776"/>
    </source>
</evidence>
<comment type="caution">
    <text evidence="7">The sequence shown here is derived from an EMBL/GenBank/DDBJ whole genome shotgun (WGS) entry which is preliminary data.</text>
</comment>
<dbReference type="PANTHER" id="PTHR18968:SF164">
    <property type="entry name" value="PYRUVATE DECARBOXYLASE"/>
    <property type="match status" value="1"/>
</dbReference>
<dbReference type="GO" id="GO:0005948">
    <property type="term" value="C:acetolactate synthase complex"/>
    <property type="evidence" value="ECO:0007669"/>
    <property type="project" value="TreeGrafter"/>
</dbReference>
<dbReference type="Gene3D" id="3.40.50.1220">
    <property type="entry name" value="TPP-binding domain"/>
    <property type="match status" value="1"/>
</dbReference>
<evidence type="ECO:0000256" key="2">
    <source>
        <dbReference type="ARBA" id="ARBA00023052"/>
    </source>
</evidence>
<dbReference type="AlphaFoldDB" id="A0A831TES6"/>
<dbReference type="NCBIfam" id="NF006203">
    <property type="entry name" value="PRK08327.1"/>
    <property type="match status" value="1"/>
</dbReference>
<organism evidence="7">
    <name type="scientific">Thermorudis peleae</name>
    <dbReference type="NCBI Taxonomy" id="1382356"/>
    <lineage>
        <taxon>Bacteria</taxon>
        <taxon>Pseudomonadati</taxon>
        <taxon>Thermomicrobiota</taxon>
        <taxon>Thermomicrobia</taxon>
        <taxon>Thermomicrobia incertae sedis</taxon>
        <taxon>Thermorudis</taxon>
    </lineage>
</organism>
<dbReference type="GO" id="GO:0030976">
    <property type="term" value="F:thiamine pyrophosphate binding"/>
    <property type="evidence" value="ECO:0007669"/>
    <property type="project" value="InterPro"/>
</dbReference>
<dbReference type="GO" id="GO:0009099">
    <property type="term" value="P:L-valine biosynthetic process"/>
    <property type="evidence" value="ECO:0007669"/>
    <property type="project" value="TreeGrafter"/>
</dbReference>
<dbReference type="InterPro" id="IPR045229">
    <property type="entry name" value="TPP_enz"/>
</dbReference>
<dbReference type="CDD" id="cd02002">
    <property type="entry name" value="TPP_BFDC"/>
    <property type="match status" value="1"/>
</dbReference>
<feature type="domain" description="Thiamine pyrophosphate enzyme TPP-binding" evidence="5">
    <location>
        <begin position="434"/>
        <end position="584"/>
    </location>
</feature>
<reference evidence="7" key="1">
    <citation type="journal article" date="2020" name="mSystems">
        <title>Genome- and Community-Level Interaction Insights into Carbon Utilization and Element Cycling Functions of Hydrothermarchaeota in Hydrothermal Sediment.</title>
        <authorList>
            <person name="Zhou Z."/>
            <person name="Liu Y."/>
            <person name="Xu W."/>
            <person name="Pan J."/>
            <person name="Luo Z.H."/>
            <person name="Li M."/>
        </authorList>
    </citation>
    <scope>NUCLEOTIDE SEQUENCE [LARGE SCALE GENOMIC DNA]</scope>
    <source>
        <strain evidence="7">SpSt-210</strain>
    </source>
</reference>
<name>A0A831TES6_9BACT</name>
<dbReference type="Gene3D" id="3.40.50.970">
    <property type="match status" value="2"/>
</dbReference>
<dbReference type="Pfam" id="PF00205">
    <property type="entry name" value="TPP_enzyme_M"/>
    <property type="match status" value="1"/>
</dbReference>
<dbReference type="GO" id="GO:0009097">
    <property type="term" value="P:isoleucine biosynthetic process"/>
    <property type="evidence" value="ECO:0007669"/>
    <property type="project" value="TreeGrafter"/>
</dbReference>
<dbReference type="InterPro" id="IPR012000">
    <property type="entry name" value="Thiamin_PyroP_enz_cen_dom"/>
</dbReference>